<organism evidence="4 5">
    <name type="scientific">Faecalibacterium prausnitzii</name>
    <dbReference type="NCBI Taxonomy" id="853"/>
    <lineage>
        <taxon>Bacteria</taxon>
        <taxon>Bacillati</taxon>
        <taxon>Bacillota</taxon>
        <taxon>Clostridia</taxon>
        <taxon>Eubacteriales</taxon>
        <taxon>Oscillospiraceae</taxon>
        <taxon>Faecalibacterium</taxon>
    </lineage>
</organism>
<feature type="transmembrane region" description="Helical" evidence="2">
    <location>
        <begin position="99"/>
        <end position="124"/>
    </location>
</feature>
<name>A0A3E2TCU1_9FIRM</name>
<feature type="transmembrane region" description="Helical" evidence="2">
    <location>
        <begin position="340"/>
        <end position="364"/>
    </location>
</feature>
<dbReference type="InterPro" id="IPR017946">
    <property type="entry name" value="PLC-like_Pdiesterase_TIM-brl"/>
</dbReference>
<dbReference type="InterPro" id="IPR030395">
    <property type="entry name" value="GP_PDE_dom"/>
</dbReference>
<gene>
    <name evidence="4" type="ORF">DWZ89_04375</name>
</gene>
<dbReference type="Gene3D" id="3.20.20.190">
    <property type="entry name" value="Phosphatidylinositol (PI) phosphodiesterase"/>
    <property type="match status" value="1"/>
</dbReference>
<feature type="transmembrane region" description="Helical" evidence="2">
    <location>
        <begin position="259"/>
        <end position="278"/>
    </location>
</feature>
<feature type="region of interest" description="Disordered" evidence="1">
    <location>
        <begin position="636"/>
        <end position="663"/>
    </location>
</feature>
<accession>A0A3E2TCU1</accession>
<evidence type="ECO:0000313" key="5">
    <source>
        <dbReference type="Proteomes" id="UP000261140"/>
    </source>
</evidence>
<dbReference type="InterPro" id="IPR018476">
    <property type="entry name" value="GlyceroP-diester-Pdiesterase_M"/>
</dbReference>
<keyword evidence="2" id="KW-0472">Membrane</keyword>
<dbReference type="SUPFAM" id="SSF51695">
    <property type="entry name" value="PLC-like phosphodiesterases"/>
    <property type="match status" value="1"/>
</dbReference>
<feature type="transmembrane region" description="Helical" evidence="2">
    <location>
        <begin position="194"/>
        <end position="218"/>
    </location>
</feature>
<feature type="domain" description="GP-PDE" evidence="3">
    <location>
        <begin position="380"/>
        <end position="612"/>
    </location>
</feature>
<evidence type="ECO:0000256" key="1">
    <source>
        <dbReference type="SAM" id="MobiDB-lite"/>
    </source>
</evidence>
<reference evidence="4 5" key="1">
    <citation type="submission" date="2018-08" db="EMBL/GenBank/DDBJ databases">
        <title>A genome reference for cultivated species of the human gut microbiota.</title>
        <authorList>
            <person name="Zou Y."/>
            <person name="Xue W."/>
            <person name="Luo G."/>
        </authorList>
    </citation>
    <scope>NUCLEOTIDE SEQUENCE [LARGE SCALE GENOMIC DNA]</scope>
    <source>
        <strain evidence="4 5">AF36-11AT</strain>
    </source>
</reference>
<dbReference type="PANTHER" id="PTHR46211:SF14">
    <property type="entry name" value="GLYCEROPHOSPHODIESTER PHOSPHODIESTERASE"/>
    <property type="match status" value="1"/>
</dbReference>
<dbReference type="PROSITE" id="PS51704">
    <property type="entry name" value="GP_PDE"/>
    <property type="match status" value="1"/>
</dbReference>
<dbReference type="GO" id="GO:0006629">
    <property type="term" value="P:lipid metabolic process"/>
    <property type="evidence" value="ECO:0007669"/>
    <property type="project" value="InterPro"/>
</dbReference>
<evidence type="ECO:0000313" key="4">
    <source>
        <dbReference type="EMBL" id="RGB72776.1"/>
    </source>
</evidence>
<dbReference type="PANTHER" id="PTHR46211">
    <property type="entry name" value="GLYCEROPHOSPHORYL DIESTER PHOSPHODIESTERASE"/>
    <property type="match status" value="1"/>
</dbReference>
<proteinExistence type="predicted"/>
<dbReference type="Proteomes" id="UP000261140">
    <property type="component" value="Unassembled WGS sequence"/>
</dbReference>
<dbReference type="Pfam" id="PF03009">
    <property type="entry name" value="GDPD"/>
    <property type="match status" value="1"/>
</dbReference>
<dbReference type="EMBL" id="QVEQ01000002">
    <property type="protein sequence ID" value="RGB72776.1"/>
    <property type="molecule type" value="Genomic_DNA"/>
</dbReference>
<feature type="compositionally biased region" description="Acidic residues" evidence="1">
    <location>
        <begin position="641"/>
        <end position="663"/>
    </location>
</feature>
<evidence type="ECO:0000259" key="3">
    <source>
        <dbReference type="PROSITE" id="PS51704"/>
    </source>
</evidence>
<dbReference type="GO" id="GO:0008081">
    <property type="term" value="F:phosphoric diester hydrolase activity"/>
    <property type="evidence" value="ECO:0007669"/>
    <property type="project" value="InterPro"/>
</dbReference>
<evidence type="ECO:0000256" key="2">
    <source>
        <dbReference type="SAM" id="Phobius"/>
    </source>
</evidence>
<keyword evidence="2" id="KW-0812">Transmembrane</keyword>
<dbReference type="AlphaFoldDB" id="A0A3E2TCU1"/>
<protein>
    <submittedName>
        <fullName evidence="4">Glycerophosphodiester phosphodiesterase</fullName>
    </submittedName>
</protein>
<keyword evidence="2" id="KW-1133">Transmembrane helix</keyword>
<feature type="transmembrane region" description="Helical" evidence="2">
    <location>
        <begin position="154"/>
        <end position="174"/>
    </location>
</feature>
<sequence>MTEPYPSTEVESKLKHLFRSLTRAHRAYKDTRNHALTLLHRASAAVLAAVLVHKTLTHLLFLPAMNGIWSLTLRCSPVNYLTNNNAHQIFTSPTILGRIVLIVLLAAFWNLYGFSILLHGFALARRGEALRPVSLFVRSLGDIRHVLLPKNWPILLYCALLIPFTDVFATYNYISQLAVPEYILGLVRAKPLYLVLFLLILGAAFLFALFWVLVLPLFTLERKNLWEAVQESAAHVKAHLPRLAGVLLRWNLSALIRSVLVFFGASLLVYSVAALVGLRSTRAMLLLARALYLLEIPFFGFLLDCKVTTAQCTIIAFLYDRCRDCPPEKLPEGKPHRFGGWPLLTAVVAGVTLATGLMAVYLYALPQDDALLTAVGGVTPLVTFHRGDCTVAPENTLPAFRSAILKGGDRIELDVQMTSDGVVVVTHDSNLKRCTGKNAKVYDLTYAEVAQLDAGRWFSSRFADTRIPTLEQVLQLCRGRIGLNVEIKPSAATPALEAETVRLLREYGFDSSNCVITSQSYETLHKVKALAPEYPTGYILALGVGNYYDLPDADFFSVETTFITSGMVNAVHLRGKTVSAWTIDREKVATHMLELGVDDLITDKPDMVQDLLARNQQVDDSLIDFRDLLNALLHPEQPADSSDDAEETITDAVEDPEEFVDAA</sequence>
<comment type="caution">
    <text evidence="4">The sequence shown here is derived from an EMBL/GenBank/DDBJ whole genome shotgun (WGS) entry which is preliminary data.</text>
</comment>
<dbReference type="Pfam" id="PF10110">
    <property type="entry name" value="GPDPase_memb"/>
    <property type="match status" value="1"/>
</dbReference>